<comment type="caution">
    <text evidence="2">The sequence shown here is derived from an EMBL/GenBank/DDBJ whole genome shotgun (WGS) entry which is preliminary data.</text>
</comment>
<proteinExistence type="predicted"/>
<accession>A0ABR1VWG8</accession>
<organism evidence="2 3">
    <name type="scientific">Apiospora hydei</name>
    <dbReference type="NCBI Taxonomy" id="1337664"/>
    <lineage>
        <taxon>Eukaryota</taxon>
        <taxon>Fungi</taxon>
        <taxon>Dikarya</taxon>
        <taxon>Ascomycota</taxon>
        <taxon>Pezizomycotina</taxon>
        <taxon>Sordariomycetes</taxon>
        <taxon>Xylariomycetidae</taxon>
        <taxon>Amphisphaeriales</taxon>
        <taxon>Apiosporaceae</taxon>
        <taxon>Apiospora</taxon>
    </lineage>
</organism>
<name>A0ABR1VWG8_9PEZI</name>
<sequence>MFTFGSGINEKGEAVDDFGEPVDTPTVGELCCWGTSPSEGLEALPENGGDGDMGKDGESSDKTGKRITRSAAASSSQTAPAPGNNEAAAPKPLTSGDLKYRPMRLWQRRQVAKKLAKEQLEDTVFVFLQDENIKSKILSAIDECVTDDINSFMDHSPPGALYPYAERVHSAIKTVFRDNLRLFKCLGFGGTNLGDEDLDYFGDDIDEPILEELFCEDKGFFLAMAKENSNEEDMKNGEASSNG</sequence>
<dbReference type="EMBL" id="JAQQWN010000007">
    <property type="protein sequence ID" value="KAK8075578.1"/>
    <property type="molecule type" value="Genomic_DNA"/>
</dbReference>
<dbReference type="GeneID" id="92047616"/>
<reference evidence="2 3" key="1">
    <citation type="submission" date="2023-01" db="EMBL/GenBank/DDBJ databases">
        <title>Analysis of 21 Apiospora genomes using comparative genomics revels a genus with tremendous synthesis potential of carbohydrate active enzymes and secondary metabolites.</title>
        <authorList>
            <person name="Sorensen T."/>
        </authorList>
    </citation>
    <scope>NUCLEOTIDE SEQUENCE [LARGE SCALE GENOMIC DNA]</scope>
    <source>
        <strain evidence="2 3">CBS 114990</strain>
    </source>
</reference>
<evidence type="ECO:0000313" key="2">
    <source>
        <dbReference type="EMBL" id="KAK8075578.1"/>
    </source>
</evidence>
<feature type="region of interest" description="Disordered" evidence="1">
    <location>
        <begin position="1"/>
        <end position="96"/>
    </location>
</feature>
<gene>
    <name evidence="2" type="ORF">PG997_010241</name>
</gene>
<dbReference type="RefSeq" id="XP_066666518.1">
    <property type="nucleotide sequence ID" value="XM_066814556.1"/>
</dbReference>
<protein>
    <submittedName>
        <fullName evidence="2">Uncharacterized protein</fullName>
    </submittedName>
</protein>
<feature type="compositionally biased region" description="Basic and acidic residues" evidence="1">
    <location>
        <begin position="52"/>
        <end position="64"/>
    </location>
</feature>
<dbReference type="Proteomes" id="UP001433268">
    <property type="component" value="Unassembled WGS sequence"/>
</dbReference>
<keyword evidence="3" id="KW-1185">Reference proteome</keyword>
<evidence type="ECO:0000313" key="3">
    <source>
        <dbReference type="Proteomes" id="UP001433268"/>
    </source>
</evidence>
<evidence type="ECO:0000256" key="1">
    <source>
        <dbReference type="SAM" id="MobiDB-lite"/>
    </source>
</evidence>
<feature type="compositionally biased region" description="Low complexity" evidence="1">
    <location>
        <begin position="70"/>
        <end position="92"/>
    </location>
</feature>